<dbReference type="GO" id="GO:0016052">
    <property type="term" value="P:carbohydrate catabolic process"/>
    <property type="evidence" value="ECO:0007669"/>
    <property type="project" value="TreeGrafter"/>
</dbReference>
<evidence type="ECO:0000313" key="4">
    <source>
        <dbReference type="Proteomes" id="UP000050901"/>
    </source>
</evidence>
<evidence type="ECO:0000259" key="2">
    <source>
        <dbReference type="SMART" id="SM00287"/>
    </source>
</evidence>
<proteinExistence type="inferred from homology"/>
<comment type="caution">
    <text evidence="3">The sequence shown here is derived from an EMBL/GenBank/DDBJ whole genome shotgun (WGS) entry which is preliminary data.</text>
</comment>
<protein>
    <recommendedName>
        <fullName evidence="2">SH3b domain-containing protein</fullName>
    </recommendedName>
</protein>
<name>A0A0R1NVR5_LIMMU</name>
<dbReference type="SUPFAM" id="SSF51445">
    <property type="entry name" value="(Trans)glycosidases"/>
    <property type="match status" value="1"/>
</dbReference>
<evidence type="ECO:0000313" key="3">
    <source>
        <dbReference type="EMBL" id="KRL24279.1"/>
    </source>
</evidence>
<dbReference type="SMART" id="SM00287">
    <property type="entry name" value="SH3b"/>
    <property type="match status" value="1"/>
</dbReference>
<organism evidence="3 4">
    <name type="scientific">Limosilactobacillus mucosae DSM 13345</name>
    <dbReference type="NCBI Taxonomy" id="1423771"/>
    <lineage>
        <taxon>Bacteria</taxon>
        <taxon>Bacillati</taxon>
        <taxon>Bacillota</taxon>
        <taxon>Bacilli</taxon>
        <taxon>Lactobacillales</taxon>
        <taxon>Lactobacillaceae</taxon>
        <taxon>Limosilactobacillus</taxon>
    </lineage>
</organism>
<dbReference type="PATRIC" id="fig|1423771.3.peg.827"/>
<dbReference type="PANTHER" id="PTHR34135">
    <property type="entry name" value="LYSOZYME"/>
    <property type="match status" value="1"/>
</dbReference>
<dbReference type="AlphaFoldDB" id="A0A0R1NVR5"/>
<accession>A0A0R1NVR5</accession>
<dbReference type="GO" id="GO:0009253">
    <property type="term" value="P:peptidoglycan catabolic process"/>
    <property type="evidence" value="ECO:0007669"/>
    <property type="project" value="InterPro"/>
</dbReference>
<dbReference type="Proteomes" id="UP000050901">
    <property type="component" value="Unassembled WGS sequence"/>
</dbReference>
<dbReference type="Gene3D" id="2.30.30.40">
    <property type="entry name" value="SH3 Domains"/>
    <property type="match status" value="1"/>
</dbReference>
<dbReference type="InterPro" id="IPR003646">
    <property type="entry name" value="SH3-like_bac-type"/>
</dbReference>
<gene>
    <name evidence="3" type="ORF">FC47_GL000820</name>
</gene>
<dbReference type="GO" id="GO:0016998">
    <property type="term" value="P:cell wall macromolecule catabolic process"/>
    <property type="evidence" value="ECO:0007669"/>
    <property type="project" value="InterPro"/>
</dbReference>
<dbReference type="PANTHER" id="PTHR34135:SF2">
    <property type="entry name" value="LYSOZYME"/>
    <property type="match status" value="1"/>
</dbReference>
<dbReference type="GO" id="GO:0003796">
    <property type="term" value="F:lysozyme activity"/>
    <property type="evidence" value="ECO:0007669"/>
    <property type="project" value="InterPro"/>
</dbReference>
<comment type="similarity">
    <text evidence="1">Belongs to the glycosyl hydrolase 25 family.</text>
</comment>
<dbReference type="InterPro" id="IPR002053">
    <property type="entry name" value="Glyco_hydro_25"/>
</dbReference>
<dbReference type="EMBL" id="AZEQ01000019">
    <property type="protein sequence ID" value="KRL24279.1"/>
    <property type="molecule type" value="Genomic_DNA"/>
</dbReference>
<dbReference type="PROSITE" id="PS51904">
    <property type="entry name" value="GLYCOSYL_HYDROL_F25_2"/>
    <property type="match status" value="1"/>
</dbReference>
<reference evidence="3 4" key="1">
    <citation type="journal article" date="2015" name="Genome Announc.">
        <title>Expanding the biotechnology potential of lactobacilli through comparative genomics of 213 strains and associated genera.</title>
        <authorList>
            <person name="Sun Z."/>
            <person name="Harris H.M."/>
            <person name="McCann A."/>
            <person name="Guo C."/>
            <person name="Argimon S."/>
            <person name="Zhang W."/>
            <person name="Yang X."/>
            <person name="Jeffery I.B."/>
            <person name="Cooney J.C."/>
            <person name="Kagawa T.F."/>
            <person name="Liu W."/>
            <person name="Song Y."/>
            <person name="Salvetti E."/>
            <person name="Wrobel A."/>
            <person name="Rasinkangas P."/>
            <person name="Parkhill J."/>
            <person name="Rea M.C."/>
            <person name="O'Sullivan O."/>
            <person name="Ritari J."/>
            <person name="Douillard F.P."/>
            <person name="Paul Ross R."/>
            <person name="Yang R."/>
            <person name="Briner A.E."/>
            <person name="Felis G.E."/>
            <person name="de Vos W.M."/>
            <person name="Barrangou R."/>
            <person name="Klaenhammer T.R."/>
            <person name="Caufield P.W."/>
            <person name="Cui Y."/>
            <person name="Zhang H."/>
            <person name="O'Toole P.W."/>
        </authorList>
    </citation>
    <scope>NUCLEOTIDE SEQUENCE [LARGE SCALE GENOMIC DNA]</scope>
    <source>
        <strain evidence="3 4">DSM 13345</strain>
    </source>
</reference>
<feature type="domain" description="SH3b" evidence="2">
    <location>
        <begin position="240"/>
        <end position="307"/>
    </location>
</feature>
<dbReference type="Gene3D" id="3.20.20.80">
    <property type="entry name" value="Glycosidases"/>
    <property type="match status" value="1"/>
</dbReference>
<dbReference type="InterPro" id="IPR017853">
    <property type="entry name" value="GH"/>
</dbReference>
<dbReference type="Pfam" id="PF01183">
    <property type="entry name" value="Glyco_hydro_25"/>
    <property type="match status" value="1"/>
</dbReference>
<evidence type="ECO:0000256" key="1">
    <source>
        <dbReference type="ARBA" id="ARBA00010646"/>
    </source>
</evidence>
<dbReference type="RefSeq" id="WP_056968601.1">
    <property type="nucleotide sequence ID" value="NZ_AZEQ01000019.1"/>
</dbReference>
<sequence>MTSFPLVADISSYQPDEPAFFQALKNQGVKAVIVKITQGSADGDAYINPKARTQIGNARAAGLLVHGYHYARFNGRQDAINEAKWFYQNAIALGLGKESVLAVDAEDDALAHYATADVNTFLQYLIDQQHLNVDVYSMASWFWEKRLIQSELIAKNDWVANYGKSQPGVPNVGTWQFTNSFSVAGIGIDMSYDFHGYYTDPKIGYADGQLAIKVEQAPTPKIEIPVPDSWVDELGDTWHKEKGSFLLGMPLHLRWGARTDSAIIAMLPAGVIISYDAWSRHGGFVWLRQPRANYQYGYVTCRDARTNQAFGTFA</sequence>